<evidence type="ECO:0000256" key="14">
    <source>
        <dbReference type="PIRSR" id="PIRSR039102-3"/>
    </source>
</evidence>
<evidence type="ECO:0000256" key="5">
    <source>
        <dbReference type="ARBA" id="ARBA00022741"/>
    </source>
</evidence>
<dbReference type="GO" id="GO:0005524">
    <property type="term" value="F:ATP binding"/>
    <property type="evidence" value="ECO:0007669"/>
    <property type="project" value="UniProtKB-UniRule"/>
</dbReference>
<keyword evidence="7 14" id="KW-0460">Magnesium</keyword>
<dbReference type="InterPro" id="IPR011127">
    <property type="entry name" value="Dala_Dala_lig_N"/>
</dbReference>
<evidence type="ECO:0000256" key="2">
    <source>
        <dbReference type="ARBA" id="ARBA00010871"/>
    </source>
</evidence>
<dbReference type="EMBL" id="CP002582">
    <property type="protein sequence ID" value="ADZ83237.1"/>
    <property type="molecule type" value="Genomic_DNA"/>
</dbReference>
<dbReference type="AlphaFoldDB" id="F2JJV5"/>
<evidence type="ECO:0000256" key="1">
    <source>
        <dbReference type="ARBA" id="ARBA00001936"/>
    </source>
</evidence>
<accession>F2JJV5</accession>
<keyword evidence="10 14" id="KW-0464">Manganese</keyword>
<dbReference type="GO" id="GO:0005829">
    <property type="term" value="C:cytosol"/>
    <property type="evidence" value="ECO:0007669"/>
    <property type="project" value="TreeGrafter"/>
</dbReference>
<protein>
    <recommendedName>
        <fullName evidence="12">D-alanine--D-alanine ligase</fullName>
        <ecNumber evidence="12">6.3.2.4</ecNumber>
    </recommendedName>
    <alternativeName>
        <fullName evidence="12">D-Ala-D-Ala ligase</fullName>
    </alternativeName>
    <alternativeName>
        <fullName evidence="12">D-alanylalanine synthetase</fullName>
    </alternativeName>
</protein>
<keyword evidence="8 12" id="KW-0133">Cell shape</keyword>
<evidence type="ECO:0000256" key="7">
    <source>
        <dbReference type="ARBA" id="ARBA00022842"/>
    </source>
</evidence>
<dbReference type="NCBIfam" id="NF002378">
    <property type="entry name" value="PRK01372.1"/>
    <property type="match status" value="1"/>
</dbReference>
<dbReference type="InterPro" id="IPR000291">
    <property type="entry name" value="D-Ala_lig_Van_CS"/>
</dbReference>
<dbReference type="InterPro" id="IPR011095">
    <property type="entry name" value="Dala_Dala_lig_C"/>
</dbReference>
<evidence type="ECO:0000256" key="8">
    <source>
        <dbReference type="ARBA" id="ARBA00022960"/>
    </source>
</evidence>
<dbReference type="PROSITE" id="PS00843">
    <property type="entry name" value="DALA_DALA_LIGASE_1"/>
    <property type="match status" value="1"/>
</dbReference>
<evidence type="ECO:0000256" key="3">
    <source>
        <dbReference type="ARBA" id="ARBA00022598"/>
    </source>
</evidence>
<feature type="active site" evidence="13">
    <location>
        <position position="16"/>
    </location>
</feature>
<dbReference type="GO" id="GO:0071555">
    <property type="term" value="P:cell wall organization"/>
    <property type="evidence" value="ECO:0007669"/>
    <property type="project" value="UniProtKB-KW"/>
</dbReference>
<gene>
    <name evidence="12" type="primary">ddl</name>
    <name evidence="17" type="ordered locus">Clole_1511</name>
</gene>
<evidence type="ECO:0000256" key="11">
    <source>
        <dbReference type="ARBA" id="ARBA00023316"/>
    </source>
</evidence>
<dbReference type="HAMAP" id="MF_00047">
    <property type="entry name" value="Dala_Dala_lig"/>
    <property type="match status" value="1"/>
</dbReference>
<feature type="binding site" evidence="14">
    <location>
        <position position="311"/>
    </location>
    <ligand>
        <name>Mg(2+)</name>
        <dbReference type="ChEBI" id="CHEBI:18420"/>
        <label>1</label>
    </ligand>
</feature>
<dbReference type="InterPro" id="IPR011761">
    <property type="entry name" value="ATP-grasp"/>
</dbReference>
<evidence type="ECO:0000313" key="17">
    <source>
        <dbReference type="EMBL" id="ADZ83237.1"/>
    </source>
</evidence>
<feature type="domain" description="ATP-grasp" evidence="16">
    <location>
        <begin position="143"/>
        <end position="344"/>
    </location>
</feature>
<reference evidence="17 18" key="1">
    <citation type="journal article" date="2011" name="J. Bacteriol.">
        <title>Complete genome sequence of the cellulose-degrading bacterium Cellulosilyticum lentocellum.</title>
        <authorList>
            <consortium name="US DOE Joint Genome Institute"/>
            <person name="Miller D.A."/>
            <person name="Suen G."/>
            <person name="Bruce D."/>
            <person name="Copeland A."/>
            <person name="Cheng J.F."/>
            <person name="Detter C."/>
            <person name="Goodwin L.A."/>
            <person name="Han C.S."/>
            <person name="Hauser L.J."/>
            <person name="Land M.L."/>
            <person name="Lapidus A."/>
            <person name="Lucas S."/>
            <person name="Meincke L."/>
            <person name="Pitluck S."/>
            <person name="Tapia R."/>
            <person name="Teshima H."/>
            <person name="Woyke T."/>
            <person name="Fox B.G."/>
            <person name="Angert E.R."/>
            <person name="Currie C.R."/>
        </authorList>
    </citation>
    <scope>NUCLEOTIDE SEQUENCE [LARGE SCALE GENOMIC DNA]</scope>
    <source>
        <strain evidence="18">ATCC 49066 / DSM 5427 / NCIMB 11756 / RHM5</strain>
    </source>
</reference>
<keyword evidence="4 14" id="KW-0479">Metal-binding</keyword>
<dbReference type="GO" id="GO:0008716">
    <property type="term" value="F:D-alanine-D-alanine ligase activity"/>
    <property type="evidence" value="ECO:0007669"/>
    <property type="project" value="UniProtKB-UniRule"/>
</dbReference>
<keyword evidence="3 12" id="KW-0436">Ligase</keyword>
<dbReference type="HOGENOM" id="CLU_039268_0_0_9"/>
<dbReference type="PANTHER" id="PTHR23132">
    <property type="entry name" value="D-ALANINE--D-ALANINE LIGASE"/>
    <property type="match status" value="1"/>
</dbReference>
<dbReference type="eggNOG" id="COG1181">
    <property type="taxonomic scope" value="Bacteria"/>
</dbReference>
<evidence type="ECO:0000256" key="15">
    <source>
        <dbReference type="PROSITE-ProRule" id="PRU00409"/>
    </source>
</evidence>
<dbReference type="NCBIfam" id="TIGR01205">
    <property type="entry name" value="D_ala_D_alaTIGR"/>
    <property type="match status" value="1"/>
</dbReference>
<comment type="pathway">
    <text evidence="12">Cell wall biogenesis; peptidoglycan biosynthesis.</text>
</comment>
<dbReference type="Gene3D" id="3.30.470.20">
    <property type="entry name" value="ATP-grasp fold, B domain"/>
    <property type="match status" value="1"/>
</dbReference>
<evidence type="ECO:0000259" key="16">
    <source>
        <dbReference type="PROSITE" id="PS50975"/>
    </source>
</evidence>
<sequence length="350" mass="39248">MKKKNVLVIFGGMSNEYEVSLKSAAAAIENMDLSKYNLMMLGITQEGKWLRFFGDVEMIRNHTWLTDKSCVEAFISPSREQKGLIELSPEGYKVTEVDVVFPILHGKFGEDGTIQGLLELSGIPFVGCRTLASAICMDKAITHRLVAKEGIKVARSIVLYKEDRNAEQRLEEVDIKLPVYIKPAKSGSSIGITKVFHFEQLEDAISKAFLEDDKVVIEENINGFEVGCAILGNENPMIGEVDEIELMGDFFDFNEKYMLANSKIHMPARVEKEVAHQIKKTAIKIYEILSCTGLARVDMFLTQGNEIYFNEVNTLPGFTSSSRYPKMMSSIGLSYTDVITRLIELALEEV</sequence>
<dbReference type="NCBIfam" id="NF002528">
    <property type="entry name" value="PRK01966.1-4"/>
    <property type="match status" value="1"/>
</dbReference>
<keyword evidence="18" id="KW-1185">Reference proteome</keyword>
<dbReference type="Proteomes" id="UP000008467">
    <property type="component" value="Chromosome"/>
</dbReference>
<proteinExistence type="inferred from homology"/>
<dbReference type="Pfam" id="PF07478">
    <property type="entry name" value="Dala_Dala_lig_C"/>
    <property type="match status" value="1"/>
</dbReference>
<dbReference type="NCBIfam" id="NF000091">
    <property type="entry name" value="D_ala_D_ser_VanG"/>
    <property type="match status" value="1"/>
</dbReference>
<evidence type="ECO:0000256" key="12">
    <source>
        <dbReference type="HAMAP-Rule" id="MF_00047"/>
    </source>
</evidence>
<comment type="catalytic activity">
    <reaction evidence="12">
        <text>2 D-alanine + ATP = D-alanyl-D-alanine + ADP + phosphate + H(+)</text>
        <dbReference type="Rhea" id="RHEA:11224"/>
        <dbReference type="ChEBI" id="CHEBI:15378"/>
        <dbReference type="ChEBI" id="CHEBI:30616"/>
        <dbReference type="ChEBI" id="CHEBI:43474"/>
        <dbReference type="ChEBI" id="CHEBI:57416"/>
        <dbReference type="ChEBI" id="CHEBI:57822"/>
        <dbReference type="ChEBI" id="CHEBI:456216"/>
        <dbReference type="EC" id="6.3.2.4"/>
    </reaction>
</comment>
<keyword evidence="12" id="KW-0963">Cytoplasm</keyword>
<evidence type="ECO:0000256" key="9">
    <source>
        <dbReference type="ARBA" id="ARBA00022984"/>
    </source>
</evidence>
<feature type="binding site" evidence="14">
    <location>
        <position position="298"/>
    </location>
    <ligand>
        <name>Mg(2+)</name>
        <dbReference type="ChEBI" id="CHEBI:18420"/>
        <label>1</label>
    </ligand>
</feature>
<dbReference type="InterPro" id="IPR013815">
    <property type="entry name" value="ATP_grasp_subdomain_1"/>
</dbReference>
<dbReference type="Pfam" id="PF01820">
    <property type="entry name" value="Dala_Dala_lig_N"/>
    <property type="match status" value="1"/>
</dbReference>
<dbReference type="PIRSF" id="PIRSF039102">
    <property type="entry name" value="Ddl/VanB"/>
    <property type="match status" value="1"/>
</dbReference>
<name>F2JJV5_CELLD</name>
<comment type="similarity">
    <text evidence="2 12">Belongs to the D-alanine--D-alanine ligase family.</text>
</comment>
<keyword evidence="6 15" id="KW-0067">ATP-binding</keyword>
<dbReference type="FunFam" id="3.30.470.20:FF:000008">
    <property type="entry name" value="D-alanine--D-alanine ligase"/>
    <property type="match status" value="1"/>
</dbReference>
<dbReference type="GO" id="GO:0009252">
    <property type="term" value="P:peptidoglycan biosynthetic process"/>
    <property type="evidence" value="ECO:0007669"/>
    <property type="project" value="UniProtKB-UniRule"/>
</dbReference>
<evidence type="ECO:0000313" key="18">
    <source>
        <dbReference type="Proteomes" id="UP000008467"/>
    </source>
</evidence>
<evidence type="ECO:0000256" key="13">
    <source>
        <dbReference type="PIRSR" id="PIRSR039102-1"/>
    </source>
</evidence>
<organism evidence="17 18">
    <name type="scientific">Cellulosilyticum lentocellum (strain ATCC 49066 / DSM 5427 / NCIMB 11756 / RHM5)</name>
    <name type="common">Clostridium lentocellum</name>
    <dbReference type="NCBI Taxonomy" id="642492"/>
    <lineage>
        <taxon>Bacteria</taxon>
        <taxon>Bacillati</taxon>
        <taxon>Bacillota</taxon>
        <taxon>Clostridia</taxon>
        <taxon>Lachnospirales</taxon>
        <taxon>Cellulosilyticaceae</taxon>
        <taxon>Cellulosilyticum</taxon>
    </lineage>
</organism>
<dbReference type="KEGG" id="cle:Clole_1511"/>
<dbReference type="SUPFAM" id="SSF56059">
    <property type="entry name" value="Glutathione synthetase ATP-binding domain-like"/>
    <property type="match status" value="1"/>
</dbReference>
<feature type="binding site" evidence="14">
    <location>
        <position position="311"/>
    </location>
    <ligand>
        <name>Mg(2+)</name>
        <dbReference type="ChEBI" id="CHEBI:18420"/>
        <label>2</label>
    </ligand>
</feature>
<comment type="cofactor">
    <cofactor evidence="1">
        <name>Mn(2+)</name>
        <dbReference type="ChEBI" id="CHEBI:29035"/>
    </cofactor>
</comment>
<dbReference type="InterPro" id="IPR016185">
    <property type="entry name" value="PreATP-grasp_dom_sf"/>
</dbReference>
<dbReference type="GO" id="GO:0046872">
    <property type="term" value="F:metal ion binding"/>
    <property type="evidence" value="ECO:0007669"/>
    <property type="project" value="UniProtKB-KW"/>
</dbReference>
<dbReference type="GO" id="GO:0008360">
    <property type="term" value="P:regulation of cell shape"/>
    <property type="evidence" value="ECO:0007669"/>
    <property type="project" value="UniProtKB-KW"/>
</dbReference>
<keyword evidence="5 15" id="KW-0547">Nucleotide-binding</keyword>
<dbReference type="UniPathway" id="UPA00219"/>
<comment type="subcellular location">
    <subcellularLocation>
        <location evidence="12">Cytoplasm</location>
    </subcellularLocation>
</comment>
<evidence type="ECO:0000256" key="6">
    <source>
        <dbReference type="ARBA" id="ARBA00022840"/>
    </source>
</evidence>
<dbReference type="InterPro" id="IPR005905">
    <property type="entry name" value="D_ala_D_ala"/>
</dbReference>
<evidence type="ECO:0000256" key="10">
    <source>
        <dbReference type="ARBA" id="ARBA00023211"/>
    </source>
</evidence>
<dbReference type="Gene3D" id="3.40.50.20">
    <property type="match status" value="1"/>
</dbReference>
<feature type="binding site" evidence="14">
    <location>
        <position position="313"/>
    </location>
    <ligand>
        <name>Mg(2+)</name>
        <dbReference type="ChEBI" id="CHEBI:18420"/>
        <label>2</label>
    </ligand>
</feature>
<feature type="active site" evidence="13">
    <location>
        <position position="322"/>
    </location>
</feature>
<feature type="active site" evidence="13">
    <location>
        <position position="188"/>
    </location>
</feature>
<dbReference type="RefSeq" id="WP_013656535.1">
    <property type="nucleotide sequence ID" value="NC_015275.1"/>
</dbReference>
<dbReference type="STRING" id="642492.Clole_1511"/>
<dbReference type="PROSITE" id="PS00844">
    <property type="entry name" value="DALA_DALA_LIGASE_2"/>
    <property type="match status" value="1"/>
</dbReference>
<keyword evidence="9 12" id="KW-0573">Peptidoglycan synthesis</keyword>
<dbReference type="Gene3D" id="3.30.1490.20">
    <property type="entry name" value="ATP-grasp fold, A domain"/>
    <property type="match status" value="1"/>
</dbReference>
<dbReference type="PANTHER" id="PTHR23132:SF25">
    <property type="entry name" value="D-ALANINE--D-ALANINE LIGASE A"/>
    <property type="match status" value="1"/>
</dbReference>
<evidence type="ECO:0000256" key="4">
    <source>
        <dbReference type="ARBA" id="ARBA00022723"/>
    </source>
</evidence>
<comment type="function">
    <text evidence="12">Cell wall formation.</text>
</comment>
<keyword evidence="11 12" id="KW-0961">Cell wall biogenesis/degradation</keyword>
<comment type="cofactor">
    <cofactor evidence="14">
        <name>Mg(2+)</name>
        <dbReference type="ChEBI" id="CHEBI:18420"/>
    </cofactor>
    <cofactor evidence="14">
        <name>Mn(2+)</name>
        <dbReference type="ChEBI" id="CHEBI:29035"/>
    </cofactor>
    <text evidence="14">Binds 2 magnesium or manganese ions per subunit.</text>
</comment>
<dbReference type="PROSITE" id="PS50975">
    <property type="entry name" value="ATP_GRASP"/>
    <property type="match status" value="1"/>
</dbReference>
<dbReference type="EC" id="6.3.2.4" evidence="12"/>
<dbReference type="SUPFAM" id="SSF52440">
    <property type="entry name" value="PreATP-grasp domain"/>
    <property type="match status" value="1"/>
</dbReference>